<dbReference type="InterPro" id="IPR003439">
    <property type="entry name" value="ABC_transporter-like_ATP-bd"/>
</dbReference>
<dbReference type="AlphaFoldDB" id="A0A0N4Y0D5"/>
<reference evidence="6" key="1">
    <citation type="submission" date="2017-02" db="UniProtKB">
        <authorList>
            <consortium name="WormBaseParasite"/>
        </authorList>
    </citation>
    <scope>IDENTIFICATION</scope>
</reference>
<evidence type="ECO:0000313" key="5">
    <source>
        <dbReference type="Proteomes" id="UP000271162"/>
    </source>
</evidence>
<dbReference type="OMA" id="YANVQIV"/>
<evidence type="ECO:0000256" key="2">
    <source>
        <dbReference type="ARBA" id="ARBA00022737"/>
    </source>
</evidence>
<name>A0A0N4Y0D5_NIPBR</name>
<dbReference type="InterPro" id="IPR027417">
    <property type="entry name" value="P-loop_NTPase"/>
</dbReference>
<sequence>MEALDLSLYADSKVSALSGGTKRKLSVAQALVGDPALLLLDEPTTGMDPRSRLFLWEVVYTLVKGGRSVVLTTHSMPESEALCDKLAIMVNGSIKCIGSPLFIKNSYGTGYNIRFHLNHDDSEHKDAMARKFLGAFPKAVVLVIVLSTLDWVKSAFNSLLPLLVSLQNLCSYVFRRRMRHHFSSTFRHLATLPSSLPMLSRA</sequence>
<evidence type="ECO:0000259" key="3">
    <source>
        <dbReference type="Pfam" id="PF00005"/>
    </source>
</evidence>
<dbReference type="Proteomes" id="UP000271162">
    <property type="component" value="Unassembled WGS sequence"/>
</dbReference>
<evidence type="ECO:0000313" key="4">
    <source>
        <dbReference type="EMBL" id="VDL72570.1"/>
    </source>
</evidence>
<evidence type="ECO:0000313" key="6">
    <source>
        <dbReference type="WBParaSite" id="NBR_0000898001-mRNA-1"/>
    </source>
</evidence>
<dbReference type="STRING" id="27835.A0A0N4Y0D5"/>
<dbReference type="PANTHER" id="PTHR19229">
    <property type="entry name" value="ATP-BINDING CASSETTE TRANSPORTER SUBFAMILY A ABCA"/>
    <property type="match status" value="1"/>
</dbReference>
<dbReference type="EMBL" id="UYSL01020074">
    <property type="protein sequence ID" value="VDL72570.1"/>
    <property type="molecule type" value="Genomic_DNA"/>
</dbReference>
<dbReference type="GO" id="GO:0016887">
    <property type="term" value="F:ATP hydrolysis activity"/>
    <property type="evidence" value="ECO:0007669"/>
    <property type="project" value="InterPro"/>
</dbReference>
<evidence type="ECO:0000256" key="1">
    <source>
        <dbReference type="ARBA" id="ARBA00022448"/>
    </source>
</evidence>
<gene>
    <name evidence="4" type="ORF">NBR_LOCUS8981</name>
</gene>
<organism evidence="6">
    <name type="scientific">Nippostrongylus brasiliensis</name>
    <name type="common">Rat hookworm</name>
    <dbReference type="NCBI Taxonomy" id="27835"/>
    <lineage>
        <taxon>Eukaryota</taxon>
        <taxon>Metazoa</taxon>
        <taxon>Ecdysozoa</taxon>
        <taxon>Nematoda</taxon>
        <taxon>Chromadorea</taxon>
        <taxon>Rhabditida</taxon>
        <taxon>Rhabditina</taxon>
        <taxon>Rhabditomorpha</taxon>
        <taxon>Strongyloidea</taxon>
        <taxon>Heligmosomidae</taxon>
        <taxon>Nippostrongylus</taxon>
    </lineage>
</organism>
<feature type="domain" description="ABC transporter" evidence="3">
    <location>
        <begin position="2"/>
        <end position="45"/>
    </location>
</feature>
<dbReference type="SUPFAM" id="SSF52540">
    <property type="entry name" value="P-loop containing nucleoside triphosphate hydrolases"/>
    <property type="match status" value="1"/>
</dbReference>
<dbReference type="GO" id="GO:0140359">
    <property type="term" value="F:ABC-type transporter activity"/>
    <property type="evidence" value="ECO:0007669"/>
    <property type="project" value="InterPro"/>
</dbReference>
<accession>A0A0N4Y0D5</accession>
<keyword evidence="2" id="KW-0677">Repeat</keyword>
<dbReference type="PANTHER" id="PTHR19229:SF36">
    <property type="entry name" value="ATP-BINDING CASSETTE SUB-FAMILY A MEMBER 2"/>
    <property type="match status" value="1"/>
</dbReference>
<protein>
    <submittedName>
        <fullName evidence="6">ATPase_AAA_core domain-containing protein</fullName>
    </submittedName>
</protein>
<dbReference type="GO" id="GO:0005524">
    <property type="term" value="F:ATP binding"/>
    <property type="evidence" value="ECO:0007669"/>
    <property type="project" value="InterPro"/>
</dbReference>
<keyword evidence="5" id="KW-1185">Reference proteome</keyword>
<dbReference type="WBParaSite" id="NBR_0000898001-mRNA-1">
    <property type="protein sequence ID" value="NBR_0000898001-mRNA-1"/>
    <property type="gene ID" value="NBR_0000898001"/>
</dbReference>
<dbReference type="Pfam" id="PF00005">
    <property type="entry name" value="ABC_tran"/>
    <property type="match status" value="1"/>
</dbReference>
<dbReference type="GO" id="GO:0005319">
    <property type="term" value="F:lipid transporter activity"/>
    <property type="evidence" value="ECO:0007669"/>
    <property type="project" value="TreeGrafter"/>
</dbReference>
<dbReference type="Gene3D" id="3.40.50.300">
    <property type="entry name" value="P-loop containing nucleotide triphosphate hydrolases"/>
    <property type="match status" value="1"/>
</dbReference>
<dbReference type="InterPro" id="IPR026082">
    <property type="entry name" value="ABCA"/>
</dbReference>
<reference evidence="4 5" key="2">
    <citation type="submission" date="2018-11" db="EMBL/GenBank/DDBJ databases">
        <authorList>
            <consortium name="Pathogen Informatics"/>
        </authorList>
    </citation>
    <scope>NUCLEOTIDE SEQUENCE [LARGE SCALE GENOMIC DNA]</scope>
</reference>
<keyword evidence="1" id="KW-0813">Transport</keyword>
<proteinExistence type="predicted"/>
<dbReference type="GO" id="GO:0016020">
    <property type="term" value="C:membrane"/>
    <property type="evidence" value="ECO:0007669"/>
    <property type="project" value="InterPro"/>
</dbReference>